<reference evidence="2" key="3">
    <citation type="submission" date="2021-05" db="UniProtKB">
        <authorList>
            <consortium name="EnsemblPlants"/>
        </authorList>
    </citation>
    <scope>IDENTIFICATION</scope>
    <source>
        <strain evidence="2">cv. B73</strain>
    </source>
</reference>
<dbReference type="InParanoid" id="A0A804MSA7"/>
<sequence length="101" mass="10664">MPQLAPSPCTPPPTPSSRPSSLRASSDVVPVSFFVVAPPSSPTPLPSPRSATPLPSPRQGHGTGQLYPSSEVVMAVVKRQLSRGAYLQKKKNKGNGIHDIR</sequence>
<evidence type="ECO:0000313" key="3">
    <source>
        <dbReference type="Proteomes" id="UP000007305"/>
    </source>
</evidence>
<evidence type="ECO:0000256" key="1">
    <source>
        <dbReference type="SAM" id="MobiDB-lite"/>
    </source>
</evidence>
<reference evidence="3" key="1">
    <citation type="submission" date="2015-12" db="EMBL/GenBank/DDBJ databases">
        <title>Update maize B73 reference genome by single molecule sequencing technologies.</title>
        <authorList>
            <consortium name="Maize Genome Sequencing Project"/>
            <person name="Ware D."/>
        </authorList>
    </citation>
    <scope>NUCLEOTIDE SEQUENCE [LARGE SCALE GENOMIC DNA]</scope>
    <source>
        <strain evidence="3">cv. B73</strain>
    </source>
</reference>
<evidence type="ECO:0000313" key="2">
    <source>
        <dbReference type="EnsemblPlants" id="Zm00001eb107820_P001"/>
    </source>
</evidence>
<proteinExistence type="predicted"/>
<dbReference type="Gramene" id="Zm00001eb107820_T001">
    <property type="protein sequence ID" value="Zm00001eb107820_P001"/>
    <property type="gene ID" value="Zm00001eb107820"/>
</dbReference>
<dbReference type="Proteomes" id="UP000007305">
    <property type="component" value="Chromosome 2"/>
</dbReference>
<feature type="region of interest" description="Disordered" evidence="1">
    <location>
        <begin position="37"/>
        <end position="67"/>
    </location>
</feature>
<accession>A0A804MSA7</accession>
<dbReference type="AlphaFoldDB" id="A0A804MSA7"/>
<organism evidence="2 3">
    <name type="scientific">Zea mays</name>
    <name type="common">Maize</name>
    <dbReference type="NCBI Taxonomy" id="4577"/>
    <lineage>
        <taxon>Eukaryota</taxon>
        <taxon>Viridiplantae</taxon>
        <taxon>Streptophyta</taxon>
        <taxon>Embryophyta</taxon>
        <taxon>Tracheophyta</taxon>
        <taxon>Spermatophyta</taxon>
        <taxon>Magnoliopsida</taxon>
        <taxon>Liliopsida</taxon>
        <taxon>Poales</taxon>
        <taxon>Poaceae</taxon>
        <taxon>PACMAD clade</taxon>
        <taxon>Panicoideae</taxon>
        <taxon>Andropogonodae</taxon>
        <taxon>Andropogoneae</taxon>
        <taxon>Tripsacinae</taxon>
        <taxon>Zea</taxon>
    </lineage>
</organism>
<reference evidence="2" key="2">
    <citation type="submission" date="2019-07" db="EMBL/GenBank/DDBJ databases">
        <authorList>
            <person name="Seetharam A."/>
            <person name="Woodhouse M."/>
            <person name="Cannon E."/>
        </authorList>
    </citation>
    <scope>NUCLEOTIDE SEQUENCE [LARGE SCALE GENOMIC DNA]</scope>
    <source>
        <strain evidence="2">cv. B73</strain>
    </source>
</reference>
<dbReference type="EnsemblPlants" id="Zm00001eb107820_T001">
    <property type="protein sequence ID" value="Zm00001eb107820_P001"/>
    <property type="gene ID" value="Zm00001eb107820"/>
</dbReference>
<name>A0A804MSA7_MAIZE</name>
<keyword evidence="3" id="KW-1185">Reference proteome</keyword>
<protein>
    <submittedName>
        <fullName evidence="2">Uncharacterized protein</fullName>
    </submittedName>
</protein>
<feature type="region of interest" description="Disordered" evidence="1">
    <location>
        <begin position="1"/>
        <end position="24"/>
    </location>
</feature>